<accession>A0A9J5XNG2</accession>
<organism evidence="1 2">
    <name type="scientific">Solanum commersonii</name>
    <name type="common">Commerson's wild potato</name>
    <name type="synonym">Commerson's nightshade</name>
    <dbReference type="NCBI Taxonomy" id="4109"/>
    <lineage>
        <taxon>Eukaryota</taxon>
        <taxon>Viridiplantae</taxon>
        <taxon>Streptophyta</taxon>
        <taxon>Embryophyta</taxon>
        <taxon>Tracheophyta</taxon>
        <taxon>Spermatophyta</taxon>
        <taxon>Magnoliopsida</taxon>
        <taxon>eudicotyledons</taxon>
        <taxon>Gunneridae</taxon>
        <taxon>Pentapetalae</taxon>
        <taxon>asterids</taxon>
        <taxon>lamiids</taxon>
        <taxon>Solanales</taxon>
        <taxon>Solanaceae</taxon>
        <taxon>Solanoideae</taxon>
        <taxon>Solaneae</taxon>
        <taxon>Solanum</taxon>
    </lineage>
</organism>
<evidence type="ECO:0000313" key="2">
    <source>
        <dbReference type="Proteomes" id="UP000824120"/>
    </source>
</evidence>
<gene>
    <name evidence="1" type="ORF">H5410_039876</name>
</gene>
<comment type="caution">
    <text evidence="1">The sequence shown here is derived from an EMBL/GenBank/DDBJ whole genome shotgun (WGS) entry which is preliminary data.</text>
</comment>
<dbReference type="EMBL" id="JACXVP010000008">
    <property type="protein sequence ID" value="KAG5589362.1"/>
    <property type="molecule type" value="Genomic_DNA"/>
</dbReference>
<dbReference type="OrthoDB" id="1305336at2759"/>
<reference evidence="1 2" key="1">
    <citation type="submission" date="2020-09" db="EMBL/GenBank/DDBJ databases">
        <title>De no assembly of potato wild relative species, Solanum commersonii.</title>
        <authorList>
            <person name="Cho K."/>
        </authorList>
    </citation>
    <scope>NUCLEOTIDE SEQUENCE [LARGE SCALE GENOMIC DNA]</scope>
    <source>
        <strain evidence="1">LZ3.2</strain>
        <tissue evidence="1">Leaf</tissue>
    </source>
</reference>
<protein>
    <submittedName>
        <fullName evidence="1">Uncharacterized protein</fullName>
    </submittedName>
</protein>
<dbReference type="Proteomes" id="UP000824120">
    <property type="component" value="Chromosome 8"/>
</dbReference>
<sequence>MWRMGTTKSYFKFENWWLTTMDLMIELRLGGSLFASMENRTLSVAKLRALKAKLKEWSKTVQGN</sequence>
<keyword evidence="2" id="KW-1185">Reference proteome</keyword>
<evidence type="ECO:0000313" key="1">
    <source>
        <dbReference type="EMBL" id="KAG5589362.1"/>
    </source>
</evidence>
<name>A0A9J5XNG2_SOLCO</name>
<dbReference type="AlphaFoldDB" id="A0A9J5XNG2"/>
<proteinExistence type="predicted"/>